<accession>A0A934SFB9</accession>
<comment type="caution">
    <text evidence="11">The sequence shown here is derived from an EMBL/GenBank/DDBJ whole genome shotgun (WGS) entry which is preliminary data.</text>
</comment>
<gene>
    <name evidence="11" type="ORF">JJJ17_10500</name>
</gene>
<comment type="cofactor">
    <cofactor evidence="2 9 10">
        <name>Mg(2+)</name>
        <dbReference type="ChEBI" id="CHEBI:18420"/>
    </cofactor>
</comment>
<dbReference type="InterPro" id="IPR020583">
    <property type="entry name" value="Inositol_monoP_metal-BS"/>
</dbReference>
<evidence type="ECO:0000256" key="3">
    <source>
        <dbReference type="ARBA" id="ARBA00009759"/>
    </source>
</evidence>
<evidence type="ECO:0000256" key="7">
    <source>
        <dbReference type="ARBA" id="ARBA00022801"/>
    </source>
</evidence>
<evidence type="ECO:0000256" key="6">
    <source>
        <dbReference type="ARBA" id="ARBA00022723"/>
    </source>
</evidence>
<dbReference type="SUPFAM" id="SSF56655">
    <property type="entry name" value="Carbohydrate phosphatase"/>
    <property type="match status" value="1"/>
</dbReference>
<feature type="binding site" evidence="9">
    <location>
        <position position="86"/>
    </location>
    <ligand>
        <name>Mg(2+)</name>
        <dbReference type="ChEBI" id="CHEBI:18420"/>
        <label>1</label>
        <note>catalytic</note>
    </ligand>
</feature>
<feature type="binding site" evidence="9">
    <location>
        <position position="214"/>
    </location>
    <ligand>
        <name>Mg(2+)</name>
        <dbReference type="ChEBI" id="CHEBI:18420"/>
        <label>1</label>
        <note>catalytic</note>
    </ligand>
</feature>
<comment type="catalytic activity">
    <reaction evidence="1 10">
        <text>a myo-inositol phosphate + H2O = myo-inositol + phosphate</text>
        <dbReference type="Rhea" id="RHEA:24056"/>
        <dbReference type="ChEBI" id="CHEBI:15377"/>
        <dbReference type="ChEBI" id="CHEBI:17268"/>
        <dbReference type="ChEBI" id="CHEBI:43474"/>
        <dbReference type="ChEBI" id="CHEBI:84139"/>
        <dbReference type="EC" id="3.1.3.25"/>
    </reaction>
</comment>
<name>A0A934SFB9_9RHOB</name>
<evidence type="ECO:0000256" key="1">
    <source>
        <dbReference type="ARBA" id="ARBA00001033"/>
    </source>
</evidence>
<organism evidence="11 12">
    <name type="scientific">Paracoccus caeni</name>
    <dbReference type="NCBI Taxonomy" id="657651"/>
    <lineage>
        <taxon>Bacteria</taxon>
        <taxon>Pseudomonadati</taxon>
        <taxon>Pseudomonadota</taxon>
        <taxon>Alphaproteobacteria</taxon>
        <taxon>Rhodobacterales</taxon>
        <taxon>Paracoccaceae</taxon>
        <taxon>Paracoccus</taxon>
    </lineage>
</organism>
<feature type="binding site" evidence="9">
    <location>
        <position position="69"/>
    </location>
    <ligand>
        <name>Mg(2+)</name>
        <dbReference type="ChEBI" id="CHEBI:18420"/>
        <label>1</label>
        <note>catalytic</note>
    </ligand>
</feature>
<dbReference type="InterPro" id="IPR000760">
    <property type="entry name" value="Inositol_monophosphatase-like"/>
</dbReference>
<dbReference type="Pfam" id="PF00459">
    <property type="entry name" value="Inositol_P"/>
    <property type="match status" value="1"/>
</dbReference>
<feature type="binding site" evidence="9">
    <location>
        <position position="88"/>
    </location>
    <ligand>
        <name>Mg(2+)</name>
        <dbReference type="ChEBI" id="CHEBI:18420"/>
        <label>1</label>
        <note>catalytic</note>
    </ligand>
</feature>
<dbReference type="PANTHER" id="PTHR20854">
    <property type="entry name" value="INOSITOL MONOPHOSPHATASE"/>
    <property type="match status" value="1"/>
</dbReference>
<dbReference type="EC" id="3.1.3.25" evidence="4 10"/>
<dbReference type="PRINTS" id="PR01959">
    <property type="entry name" value="SBIMPHPHTASE"/>
</dbReference>
<dbReference type="GO" id="GO:0007165">
    <property type="term" value="P:signal transduction"/>
    <property type="evidence" value="ECO:0007669"/>
    <property type="project" value="TreeGrafter"/>
</dbReference>
<reference evidence="11" key="1">
    <citation type="submission" date="2021-01" db="EMBL/GenBank/DDBJ databases">
        <title>Paracoccus amoyensis sp. nov., isolated from the surface seawater along the coast of Xiamen Island, China.</title>
        <authorList>
            <person name="Lyu L."/>
        </authorList>
    </citation>
    <scope>NUCLEOTIDE SEQUENCE</scope>
    <source>
        <strain evidence="11">MJ17</strain>
    </source>
</reference>
<feature type="binding site" evidence="9">
    <location>
        <position position="89"/>
    </location>
    <ligand>
        <name>Mg(2+)</name>
        <dbReference type="ChEBI" id="CHEBI:18420"/>
        <label>1</label>
        <note>catalytic</note>
    </ligand>
</feature>
<keyword evidence="7 10" id="KW-0378">Hydrolase</keyword>
<comment type="similarity">
    <text evidence="3 10">Belongs to the inositol monophosphatase superfamily.</text>
</comment>
<dbReference type="PANTHER" id="PTHR20854:SF4">
    <property type="entry name" value="INOSITOL-1-MONOPHOSPHATASE-RELATED"/>
    <property type="match status" value="1"/>
</dbReference>
<dbReference type="RefSeq" id="WP_200686147.1">
    <property type="nucleotide sequence ID" value="NZ_JAEPRQ010000003.1"/>
</dbReference>
<protein>
    <recommendedName>
        <fullName evidence="5 10">Inositol-1-monophosphatase</fullName>
        <ecNumber evidence="4 10">3.1.3.25</ecNumber>
    </recommendedName>
</protein>
<dbReference type="PRINTS" id="PR00377">
    <property type="entry name" value="IMPHPHTASES"/>
</dbReference>
<dbReference type="PROSITE" id="PS00630">
    <property type="entry name" value="IMP_2"/>
    <property type="match status" value="1"/>
</dbReference>
<evidence type="ECO:0000256" key="2">
    <source>
        <dbReference type="ARBA" id="ARBA00001946"/>
    </source>
</evidence>
<dbReference type="AlphaFoldDB" id="A0A934SFB9"/>
<dbReference type="FunFam" id="3.30.540.10:FF:000003">
    <property type="entry name" value="Inositol-1-monophosphatase"/>
    <property type="match status" value="1"/>
</dbReference>
<dbReference type="Gene3D" id="3.40.190.80">
    <property type="match status" value="1"/>
</dbReference>
<sequence>MMASANLNIMIKAARKAGRSLVKDFREVENLQVSVKGAGDFVSKADREAERIIKEELRGARPNYGWLGEETGEEAGEDPTRRWIVDPLDGTTNFLHGLPHWAVSIGLEHKGEIVAAVIFDAAKDELFVAEKGGGAFMNDQRLRVSGRRQLGDSLFATGIPFAGRGPLPAALQDLARLMPLTAGVRRLGAASLDLAYVAAGRYDGYWERGNQPWDVAAGILMVREAGGFVEGIRDGDDPLESGRMIAANAQIFEPFAKVIRSRD</sequence>
<dbReference type="Gene3D" id="3.30.540.10">
    <property type="entry name" value="Fructose-1,6-Bisphosphatase, subunit A, domain 1"/>
    <property type="match status" value="1"/>
</dbReference>
<dbReference type="GO" id="GO:0046854">
    <property type="term" value="P:phosphatidylinositol phosphate biosynthetic process"/>
    <property type="evidence" value="ECO:0007669"/>
    <property type="project" value="InterPro"/>
</dbReference>
<dbReference type="InterPro" id="IPR022337">
    <property type="entry name" value="Inositol_monophosphatase_SuhB"/>
</dbReference>
<dbReference type="GO" id="GO:0046872">
    <property type="term" value="F:metal ion binding"/>
    <property type="evidence" value="ECO:0007669"/>
    <property type="project" value="UniProtKB-KW"/>
</dbReference>
<evidence type="ECO:0000256" key="8">
    <source>
        <dbReference type="ARBA" id="ARBA00022842"/>
    </source>
</evidence>
<dbReference type="InterPro" id="IPR033942">
    <property type="entry name" value="IMPase"/>
</dbReference>
<dbReference type="PROSITE" id="PS00629">
    <property type="entry name" value="IMP_1"/>
    <property type="match status" value="1"/>
</dbReference>
<dbReference type="Proteomes" id="UP000640485">
    <property type="component" value="Unassembled WGS sequence"/>
</dbReference>
<evidence type="ECO:0000313" key="12">
    <source>
        <dbReference type="Proteomes" id="UP000640485"/>
    </source>
</evidence>
<dbReference type="CDD" id="cd01639">
    <property type="entry name" value="IMPase"/>
    <property type="match status" value="1"/>
</dbReference>
<dbReference type="InterPro" id="IPR020550">
    <property type="entry name" value="Inositol_monophosphatase_CS"/>
</dbReference>
<dbReference type="GO" id="GO:0006020">
    <property type="term" value="P:inositol metabolic process"/>
    <property type="evidence" value="ECO:0007669"/>
    <property type="project" value="TreeGrafter"/>
</dbReference>
<evidence type="ECO:0000256" key="10">
    <source>
        <dbReference type="RuleBase" id="RU364068"/>
    </source>
</evidence>
<keyword evidence="12" id="KW-1185">Reference proteome</keyword>
<dbReference type="GO" id="GO:0008934">
    <property type="term" value="F:inositol monophosphate 1-phosphatase activity"/>
    <property type="evidence" value="ECO:0007669"/>
    <property type="project" value="InterPro"/>
</dbReference>
<proteinExistence type="inferred from homology"/>
<evidence type="ECO:0000256" key="9">
    <source>
        <dbReference type="PIRSR" id="PIRSR600760-2"/>
    </source>
</evidence>
<keyword evidence="6 9" id="KW-0479">Metal-binding</keyword>
<keyword evidence="8 9" id="KW-0460">Magnesium</keyword>
<evidence type="ECO:0000313" key="11">
    <source>
        <dbReference type="EMBL" id="MBK4216354.1"/>
    </source>
</evidence>
<evidence type="ECO:0000256" key="4">
    <source>
        <dbReference type="ARBA" id="ARBA00013106"/>
    </source>
</evidence>
<dbReference type="EMBL" id="JAEPRQ010000003">
    <property type="protein sequence ID" value="MBK4216354.1"/>
    <property type="molecule type" value="Genomic_DNA"/>
</dbReference>
<evidence type="ECO:0000256" key="5">
    <source>
        <dbReference type="ARBA" id="ARBA00019784"/>
    </source>
</evidence>